<dbReference type="GO" id="GO:0000155">
    <property type="term" value="F:phosphorelay sensor kinase activity"/>
    <property type="evidence" value="ECO:0007669"/>
    <property type="project" value="InterPro"/>
</dbReference>
<dbReference type="AlphaFoldDB" id="A0A9D1HBN0"/>
<feature type="transmembrane region" description="Helical" evidence="1">
    <location>
        <begin position="80"/>
        <end position="99"/>
    </location>
</feature>
<evidence type="ECO:0000256" key="1">
    <source>
        <dbReference type="SAM" id="Phobius"/>
    </source>
</evidence>
<dbReference type="Pfam" id="PF06580">
    <property type="entry name" value="His_kinase"/>
    <property type="match status" value="1"/>
</dbReference>
<dbReference type="InterPro" id="IPR010559">
    <property type="entry name" value="Sig_transdc_His_kin_internal"/>
</dbReference>
<reference evidence="3" key="1">
    <citation type="submission" date="2020-10" db="EMBL/GenBank/DDBJ databases">
        <authorList>
            <person name="Gilroy R."/>
        </authorList>
    </citation>
    <scope>NUCLEOTIDE SEQUENCE</scope>
    <source>
        <strain evidence="3">1383</strain>
    </source>
</reference>
<organism evidence="3 4">
    <name type="scientific">Candidatus Merdimorpha stercoravium</name>
    <dbReference type="NCBI Taxonomy" id="2840863"/>
    <lineage>
        <taxon>Bacteria</taxon>
        <taxon>Pseudomonadati</taxon>
        <taxon>Bacteroidota</taxon>
        <taxon>Flavobacteriia</taxon>
        <taxon>Flavobacteriales</taxon>
        <taxon>Candidatus Merdimorpha</taxon>
    </lineage>
</organism>
<accession>A0A9D1HBN0</accession>
<keyword evidence="1" id="KW-0812">Transmembrane</keyword>
<dbReference type="SUPFAM" id="SSF55874">
    <property type="entry name" value="ATPase domain of HSP90 chaperone/DNA topoisomerase II/histidine kinase"/>
    <property type="match status" value="1"/>
</dbReference>
<feature type="transmembrane region" description="Helical" evidence="1">
    <location>
        <begin position="130"/>
        <end position="147"/>
    </location>
</feature>
<reference evidence="3" key="2">
    <citation type="journal article" date="2021" name="PeerJ">
        <title>Extensive microbial diversity within the chicken gut microbiome revealed by metagenomics and culture.</title>
        <authorList>
            <person name="Gilroy R."/>
            <person name="Ravi A."/>
            <person name="Getino M."/>
            <person name="Pursley I."/>
            <person name="Horton D.L."/>
            <person name="Alikhan N.F."/>
            <person name="Baker D."/>
            <person name="Gharbi K."/>
            <person name="Hall N."/>
            <person name="Watson M."/>
            <person name="Adriaenssens E.M."/>
            <person name="Foster-Nyarko E."/>
            <person name="Jarju S."/>
            <person name="Secka A."/>
            <person name="Antonio M."/>
            <person name="Oren A."/>
            <person name="Chaudhuri R.R."/>
            <person name="La Ragione R."/>
            <person name="Hildebrand F."/>
            <person name="Pallen M.J."/>
        </authorList>
    </citation>
    <scope>NUCLEOTIDE SEQUENCE</scope>
    <source>
        <strain evidence="3">1383</strain>
    </source>
</reference>
<dbReference type="Proteomes" id="UP000824161">
    <property type="component" value="Unassembled WGS sequence"/>
</dbReference>
<proteinExistence type="predicted"/>
<dbReference type="InterPro" id="IPR036890">
    <property type="entry name" value="HATPase_C_sf"/>
</dbReference>
<name>A0A9D1HBN0_9FLAO</name>
<dbReference type="EMBL" id="DVLY01000150">
    <property type="protein sequence ID" value="HIT98400.1"/>
    <property type="molecule type" value="Genomic_DNA"/>
</dbReference>
<protein>
    <submittedName>
        <fullName evidence="3">Sensor histidine kinase</fullName>
    </submittedName>
</protein>
<evidence type="ECO:0000313" key="4">
    <source>
        <dbReference type="Proteomes" id="UP000824161"/>
    </source>
</evidence>
<evidence type="ECO:0000313" key="3">
    <source>
        <dbReference type="EMBL" id="HIT98400.1"/>
    </source>
</evidence>
<gene>
    <name evidence="3" type="ORF">IAC44_06135</name>
</gene>
<feature type="transmembrane region" description="Helical" evidence="1">
    <location>
        <begin position="46"/>
        <end position="68"/>
    </location>
</feature>
<dbReference type="PANTHER" id="PTHR34220:SF7">
    <property type="entry name" value="SENSOR HISTIDINE KINASE YPDA"/>
    <property type="match status" value="1"/>
</dbReference>
<feature type="transmembrane region" description="Helical" evidence="1">
    <location>
        <begin position="12"/>
        <end position="34"/>
    </location>
</feature>
<keyword evidence="3" id="KW-0808">Transferase</keyword>
<comment type="caution">
    <text evidence="3">The sequence shown here is derived from an EMBL/GenBank/DDBJ whole genome shotgun (WGS) entry which is preliminary data.</text>
</comment>
<dbReference type="InterPro" id="IPR050640">
    <property type="entry name" value="Bact_2-comp_sensor_kinase"/>
</dbReference>
<feature type="domain" description="Signal transduction histidine kinase internal region" evidence="2">
    <location>
        <begin position="166"/>
        <end position="244"/>
    </location>
</feature>
<keyword evidence="3" id="KW-0418">Kinase</keyword>
<sequence length="358" mass="41393">MELMPKKRHATLLTIAIHLLGWGLLLVFPLLMRWQNREETVTLSWYLGYVAVPLSCMMVFYVNYLLLIPRMLFQKRWSSFALLNILLVIVVWYAGRLWWDFYIENVAEAIPRPPKKDRDLPLLMFFARDMMSYALTVALAVAIKMTSRWQQSERQRHEAERRRSEAELANLKNQLNPHFLFNTLNNIYALVEVAPEKAQHAVHELSRLLRYVLYEDGPAMVPLEKELEFLRSYIDLMSLRTGKNVTRTIRLSADDPQASVAPLIFISLVENAFKHGVSPTEDSFIDIDIHTESGNIVCRTANSNFPKNDADRSGSGIGLRNLERRLKLLYGSHYSFTRCVKDNAYRCELILPVKSSAT</sequence>
<keyword evidence="1" id="KW-0472">Membrane</keyword>
<dbReference type="Gene3D" id="3.30.565.10">
    <property type="entry name" value="Histidine kinase-like ATPase, C-terminal domain"/>
    <property type="match status" value="1"/>
</dbReference>
<dbReference type="PANTHER" id="PTHR34220">
    <property type="entry name" value="SENSOR HISTIDINE KINASE YPDA"/>
    <property type="match status" value="1"/>
</dbReference>
<evidence type="ECO:0000259" key="2">
    <source>
        <dbReference type="Pfam" id="PF06580"/>
    </source>
</evidence>
<keyword evidence="1" id="KW-1133">Transmembrane helix</keyword>
<dbReference type="GO" id="GO:0016020">
    <property type="term" value="C:membrane"/>
    <property type="evidence" value="ECO:0007669"/>
    <property type="project" value="InterPro"/>
</dbReference>